<dbReference type="RefSeq" id="WP_211421796.1">
    <property type="nucleotide sequence ID" value="NZ_CP072642.1"/>
</dbReference>
<dbReference type="Proteomes" id="UP000677668">
    <property type="component" value="Chromosome 1"/>
</dbReference>
<evidence type="ECO:0000313" key="3">
    <source>
        <dbReference type="Proteomes" id="UP000677668"/>
    </source>
</evidence>
<feature type="domain" description="Rubrerythrin diiron-binding" evidence="1">
    <location>
        <begin position="35"/>
        <end position="158"/>
    </location>
</feature>
<dbReference type="SUPFAM" id="SSF47240">
    <property type="entry name" value="Ferritin-like"/>
    <property type="match status" value="1"/>
</dbReference>
<evidence type="ECO:0000313" key="2">
    <source>
        <dbReference type="EMBL" id="QUV93413.1"/>
    </source>
</evidence>
<evidence type="ECO:0000259" key="1">
    <source>
        <dbReference type="Pfam" id="PF02915"/>
    </source>
</evidence>
<dbReference type="InterPro" id="IPR012347">
    <property type="entry name" value="Ferritin-like"/>
</dbReference>
<dbReference type="EMBL" id="CP072642">
    <property type="protein sequence ID" value="QUV93413.1"/>
    <property type="molecule type" value="Genomic_DNA"/>
</dbReference>
<dbReference type="Pfam" id="PF02915">
    <property type="entry name" value="Rubrerythrin"/>
    <property type="match status" value="1"/>
</dbReference>
<proteinExistence type="predicted"/>
<dbReference type="InterPro" id="IPR003251">
    <property type="entry name" value="Rr_diiron-bd_dom"/>
</dbReference>
<protein>
    <submittedName>
        <fullName evidence="2">Ferritin-like domain-containing protein</fullName>
    </submittedName>
</protein>
<reference evidence="2 3" key="1">
    <citation type="submission" date="2021-03" db="EMBL/GenBank/DDBJ databases">
        <title>Genomic and phenotypic characterization of Chloracidobacterium isolates provides evidence for multiple species.</title>
        <authorList>
            <person name="Saini M.K."/>
            <person name="Costas A.M.G."/>
            <person name="Tank M."/>
            <person name="Bryant D.A."/>
        </authorList>
    </citation>
    <scope>NUCLEOTIDE SEQUENCE [LARGE SCALE GENOMIC DNA]</scope>
    <source>
        <strain evidence="2 3">N</strain>
    </source>
</reference>
<dbReference type="InterPro" id="IPR009078">
    <property type="entry name" value="Ferritin-like_SF"/>
</dbReference>
<dbReference type="CDD" id="cd00657">
    <property type="entry name" value="Ferritin_like"/>
    <property type="match status" value="1"/>
</dbReference>
<accession>A0ABX8AXJ0</accession>
<name>A0ABX8AXJ0_9BACT</name>
<keyword evidence="3" id="KW-1185">Reference proteome</keyword>
<dbReference type="Gene3D" id="1.20.1260.10">
    <property type="match status" value="1"/>
</dbReference>
<organism evidence="2 3">
    <name type="scientific">Chloracidobacterium sp. N</name>
    <dbReference type="NCBI Taxonomy" id="2821540"/>
    <lineage>
        <taxon>Bacteria</taxon>
        <taxon>Pseudomonadati</taxon>
        <taxon>Acidobacteriota</taxon>
        <taxon>Terriglobia</taxon>
        <taxon>Terriglobales</taxon>
        <taxon>Acidobacteriaceae</taxon>
        <taxon>Chloracidobacterium</taxon>
        <taxon>Chloracidobacterium aggregatum</taxon>
    </lineage>
</organism>
<gene>
    <name evidence="2" type="ORF">J8C05_08535</name>
</gene>
<sequence>MSATRQEAAMRQVFERIVADPDLHWATMNLYYYSEYHGAEGIAALAKQVEATNPQLAEALVHHADDEFRHAAMIADIMTDLGDVPRPPLGIKYVDEFAALATASTDPDRIDEVELLAALNVTEKRGLFSFALHVSTLPRESKAFKLLNQVKNEEAGHVRWGNQYLSELKANGREAEVRRAQAKFEVIEKAAYETSLDIMPGAPIRRMRRVVEVARQLPAERQIPYVVEQFFRAADPRPVFGARWQLVETILSSARLREQVSADVQRIVAGQPLASDSLLGRLVADARRAVESLWRPQAQAA</sequence>